<evidence type="ECO:0000313" key="2">
    <source>
        <dbReference type="EMBL" id="UXP32058.1"/>
    </source>
</evidence>
<dbReference type="InterPro" id="IPR022409">
    <property type="entry name" value="PKD/Chitinase_dom"/>
</dbReference>
<feature type="domain" description="PKD" evidence="1">
    <location>
        <begin position="57"/>
        <end position="103"/>
    </location>
</feature>
<sequence length="466" mass="51260">MKKKSINRYIGVVAMCGILLWGCEEEAANNAPPEKGQASASVSETLLVNGQSAEFIDESGQTVKRIWNFEGGNPKQSTDPNVEVMYENAGEYKASLTLEYESGLSELVVFPIKVLPDLEPRIGLDLLESDSGFHISIGDEVKFLDQSIGEPDQWEWIFEGATPLSSTEQNPSITYNTLGDYDVTLKTTRNNPDGSTEMVVMSELIHVNSIIPVVANFEVDKKILAPGESIAFTSKSLGSPDVFEWQFEGGVPTTSTSKNPSVKYNNSGWYNVYLKTYKASRPENYDEIDTLVVYVRAEDQLCTASPNLLACGNFDLESEDISEWVAGTSGSVIDRMPKLSYSPTLGKDGSGAIIFEFDGNGAPVVQFYSQQFEVKAQGDYTFSADLYAETLPATGGNPMVVEVSLISNHSGNTELYKSWQAPAGMKDQWYRANVIKTLPPGKYNIAFKVYNGAARWRFDNVAVVRN</sequence>
<organism evidence="2 3">
    <name type="scientific">Reichenbachiella agarivorans</name>
    <dbReference type="NCBI Taxonomy" id="2979464"/>
    <lineage>
        <taxon>Bacteria</taxon>
        <taxon>Pseudomonadati</taxon>
        <taxon>Bacteroidota</taxon>
        <taxon>Cytophagia</taxon>
        <taxon>Cytophagales</taxon>
        <taxon>Reichenbachiellaceae</taxon>
        <taxon>Reichenbachiella</taxon>
    </lineage>
</organism>
<protein>
    <submittedName>
        <fullName evidence="2">PKD domain-containing protein</fullName>
    </submittedName>
</protein>
<reference evidence="2" key="1">
    <citation type="submission" date="2022-09" db="EMBL/GenBank/DDBJ databases">
        <title>Comparative genomics and taxonomic characterization of three novel marine species of genus Reichenbachiella exhibiting antioxidant and polysaccharide degradation activities.</title>
        <authorList>
            <person name="Muhammad N."/>
            <person name="Lee Y.-J."/>
            <person name="Ko J."/>
            <person name="Kim S.-G."/>
        </authorList>
    </citation>
    <scope>NUCLEOTIDE SEQUENCE</scope>
    <source>
        <strain evidence="2">BKB1-1</strain>
    </source>
</reference>
<dbReference type="SUPFAM" id="SSF49299">
    <property type="entry name" value="PKD domain"/>
    <property type="match status" value="3"/>
</dbReference>
<dbReference type="SMART" id="SM00089">
    <property type="entry name" value="PKD"/>
    <property type="match status" value="3"/>
</dbReference>
<dbReference type="InterPro" id="IPR013783">
    <property type="entry name" value="Ig-like_fold"/>
</dbReference>
<dbReference type="InterPro" id="IPR000601">
    <property type="entry name" value="PKD_dom"/>
</dbReference>
<keyword evidence="3" id="KW-1185">Reference proteome</keyword>
<dbReference type="Gene3D" id="2.60.40.10">
    <property type="entry name" value="Immunoglobulins"/>
    <property type="match status" value="3"/>
</dbReference>
<name>A0ABY6CNG2_9BACT</name>
<feature type="domain" description="PKD" evidence="1">
    <location>
        <begin position="227"/>
        <end position="274"/>
    </location>
</feature>
<feature type="domain" description="PKD" evidence="1">
    <location>
        <begin position="140"/>
        <end position="190"/>
    </location>
</feature>
<dbReference type="InterPro" id="IPR035986">
    <property type="entry name" value="PKD_dom_sf"/>
</dbReference>
<dbReference type="CDD" id="cd00146">
    <property type="entry name" value="PKD"/>
    <property type="match status" value="3"/>
</dbReference>
<accession>A0ABY6CNG2</accession>
<dbReference type="EMBL" id="CP106679">
    <property type="protein sequence ID" value="UXP32058.1"/>
    <property type="molecule type" value="Genomic_DNA"/>
</dbReference>
<dbReference type="Gene3D" id="2.60.120.260">
    <property type="entry name" value="Galactose-binding domain-like"/>
    <property type="match status" value="1"/>
</dbReference>
<proteinExistence type="predicted"/>
<dbReference type="PROSITE" id="PS50093">
    <property type="entry name" value="PKD"/>
    <property type="match status" value="3"/>
</dbReference>
<evidence type="ECO:0000259" key="1">
    <source>
        <dbReference type="PROSITE" id="PS50093"/>
    </source>
</evidence>
<dbReference type="Pfam" id="PF00801">
    <property type="entry name" value="PKD"/>
    <property type="match status" value="1"/>
</dbReference>
<gene>
    <name evidence="2" type="ORF">N6H18_17080</name>
</gene>
<evidence type="ECO:0000313" key="3">
    <source>
        <dbReference type="Proteomes" id="UP001065174"/>
    </source>
</evidence>
<dbReference type="Proteomes" id="UP001065174">
    <property type="component" value="Chromosome"/>
</dbReference>
<dbReference type="RefSeq" id="WP_262309495.1">
    <property type="nucleotide sequence ID" value="NZ_CP106679.1"/>
</dbReference>